<gene>
    <name evidence="4" type="ORF">A6768_12220</name>
</gene>
<name>A0A291N0I8_SPHYA</name>
<evidence type="ECO:0000256" key="2">
    <source>
        <dbReference type="ARBA" id="ARBA00022857"/>
    </source>
</evidence>
<dbReference type="Pfam" id="PF05368">
    <property type="entry name" value="NmrA"/>
    <property type="match status" value="1"/>
</dbReference>
<dbReference type="InterPro" id="IPR051164">
    <property type="entry name" value="NmrA-like_oxidored"/>
</dbReference>
<dbReference type="AlphaFoldDB" id="A0A291N0I8"/>
<accession>A0A291N0I8</accession>
<reference evidence="4 5" key="1">
    <citation type="submission" date="2017-10" db="EMBL/GenBank/DDBJ databases">
        <title>Sphingobium yanoikuyae S72.</title>
        <authorList>
            <person name="Sanchez E."/>
            <person name="Bustos P."/>
            <person name="Mendoza P."/>
            <person name="Guo X."/>
            <person name="Mendoza A."/>
        </authorList>
    </citation>
    <scope>NUCLEOTIDE SEQUENCE [LARGE SCALE GENOMIC DNA]</scope>
    <source>
        <strain evidence="4 5">S72</strain>
    </source>
</reference>
<sequence>MGRAMMTILVTGATGTQGMAVAQALLADGQMVRALVRDIDAPAARLLIEAGATLAQGSFEQPASLRAAMEGIDALFSVQLAPDRQHDRERDQARALVDAAIRAGVRHVVHSSVSNSGDFRAMSGWSEGRWERNYWESKADVEDMVRTAGFPVHTVLRPAFMMDNFAMPKAGWMFPDLAGGKILTAVSPETPIVLVAAEDIGQTAAAAIRQPMRFAGAVIELAGELLTLPSIAAILTAISGATVAALTCNADSLIARGQHHGWVQTQQWMNVVNYPARPAMMMHWGLAPTRFADWAARHAYALPCARQR</sequence>
<dbReference type="PANTHER" id="PTHR42748">
    <property type="entry name" value="NITROGEN METABOLITE REPRESSION PROTEIN NMRA FAMILY MEMBER"/>
    <property type="match status" value="1"/>
</dbReference>
<feature type="domain" description="NmrA-like" evidence="3">
    <location>
        <begin position="7"/>
        <end position="245"/>
    </location>
</feature>
<comment type="similarity">
    <text evidence="1">Belongs to the NmrA-type oxidoreductase family.</text>
</comment>
<dbReference type="Gene3D" id="3.40.50.720">
    <property type="entry name" value="NAD(P)-binding Rossmann-like Domain"/>
    <property type="match status" value="1"/>
</dbReference>
<proteinExistence type="inferred from homology"/>
<dbReference type="InterPro" id="IPR008030">
    <property type="entry name" value="NmrA-like"/>
</dbReference>
<evidence type="ECO:0000259" key="3">
    <source>
        <dbReference type="Pfam" id="PF05368"/>
    </source>
</evidence>
<dbReference type="InterPro" id="IPR036291">
    <property type="entry name" value="NAD(P)-bd_dom_sf"/>
</dbReference>
<dbReference type="Gene3D" id="3.90.25.10">
    <property type="entry name" value="UDP-galactose 4-epimerase, domain 1"/>
    <property type="match status" value="1"/>
</dbReference>
<organism evidence="4 5">
    <name type="scientific">Sphingobium yanoikuyae</name>
    <name type="common">Sphingomonas yanoikuyae</name>
    <dbReference type="NCBI Taxonomy" id="13690"/>
    <lineage>
        <taxon>Bacteria</taxon>
        <taxon>Pseudomonadati</taxon>
        <taxon>Pseudomonadota</taxon>
        <taxon>Alphaproteobacteria</taxon>
        <taxon>Sphingomonadales</taxon>
        <taxon>Sphingomonadaceae</taxon>
        <taxon>Sphingobium</taxon>
    </lineage>
</organism>
<dbReference type="KEGG" id="sya:A6768_12220"/>
<dbReference type="EMBL" id="CP023741">
    <property type="protein sequence ID" value="ATI80680.1"/>
    <property type="molecule type" value="Genomic_DNA"/>
</dbReference>
<dbReference type="SUPFAM" id="SSF51735">
    <property type="entry name" value="NAD(P)-binding Rossmann-fold domains"/>
    <property type="match status" value="1"/>
</dbReference>
<dbReference type="Proteomes" id="UP000219422">
    <property type="component" value="Chromosome"/>
</dbReference>
<evidence type="ECO:0000256" key="1">
    <source>
        <dbReference type="ARBA" id="ARBA00006328"/>
    </source>
</evidence>
<evidence type="ECO:0000313" key="5">
    <source>
        <dbReference type="Proteomes" id="UP000219422"/>
    </source>
</evidence>
<dbReference type="CDD" id="cd05251">
    <property type="entry name" value="NmrA_like_SDR_a"/>
    <property type="match status" value="1"/>
</dbReference>
<dbReference type="PANTHER" id="PTHR42748:SF7">
    <property type="entry name" value="NMRA LIKE REDOX SENSOR 1-RELATED"/>
    <property type="match status" value="1"/>
</dbReference>
<keyword evidence="2" id="KW-0521">NADP</keyword>
<evidence type="ECO:0000313" key="4">
    <source>
        <dbReference type="EMBL" id="ATI80680.1"/>
    </source>
</evidence>
<protein>
    <recommendedName>
        <fullName evidence="3">NmrA-like domain-containing protein</fullName>
    </recommendedName>
</protein>